<dbReference type="PANTHER" id="PTHR42685:SF22">
    <property type="entry name" value="CONDITIONED MEDIUM FACTOR RECEPTOR 1"/>
    <property type="match status" value="1"/>
</dbReference>
<evidence type="ECO:0000313" key="2">
    <source>
        <dbReference type="EMBL" id="SFQ29990.1"/>
    </source>
</evidence>
<keyword evidence="3" id="KW-1185">Reference proteome</keyword>
<accession>A0A1I5XDF5</accession>
<dbReference type="PRINTS" id="PR00420">
    <property type="entry name" value="RNGMNOXGNASE"/>
</dbReference>
<protein>
    <submittedName>
        <fullName evidence="2">Dehydrogenase (Flavoprotein)</fullName>
    </submittedName>
</protein>
<dbReference type="InterPro" id="IPR036188">
    <property type="entry name" value="FAD/NAD-bd_sf"/>
</dbReference>
<dbReference type="GO" id="GO:0071949">
    <property type="term" value="F:FAD binding"/>
    <property type="evidence" value="ECO:0007669"/>
    <property type="project" value="InterPro"/>
</dbReference>
<dbReference type="InterPro" id="IPR050407">
    <property type="entry name" value="Geranylgeranyl_reductase"/>
</dbReference>
<dbReference type="EMBL" id="FOXQ01000008">
    <property type="protein sequence ID" value="SFQ29990.1"/>
    <property type="molecule type" value="Genomic_DNA"/>
</dbReference>
<dbReference type="Proteomes" id="UP000199031">
    <property type="component" value="Unassembled WGS sequence"/>
</dbReference>
<dbReference type="SUPFAM" id="SSF51905">
    <property type="entry name" value="FAD/NAD(P)-binding domain"/>
    <property type="match status" value="1"/>
</dbReference>
<reference evidence="2 3" key="1">
    <citation type="submission" date="2016-10" db="EMBL/GenBank/DDBJ databases">
        <authorList>
            <person name="de Groot N.N."/>
        </authorList>
    </citation>
    <scope>NUCLEOTIDE SEQUENCE [LARGE SCALE GENOMIC DNA]</scope>
    <source>
        <strain evidence="2 3">DSM 28286</strain>
    </source>
</reference>
<sequence length="376" mass="42180">MANDYDIGIAGGGMAGLCLSLLAADAGYSVVLFEKEKYPFHKVCGEYISYESYDFLILLGLPLADMNLPEIKNLQVSDVNGRLYDFKLDPGGFGISRYTIDNMLYQLALKAGVTVFTEEKVTDISFNQNNHIIQSNKREVTAKIVAGTYGKRSNLDVKWKRSFVERKPDKLNNYIGVKYHVRTGFEKDHIALHNFKNGYCGISAIEDDKYCLCYLTTAKNLSASANSIQKMQEQVLYKNPGLKKLFTEAEFLYDAPLTISQISFDKKKQIENHILMLGDAAGMITPLCGNGMSMAIHASKLAFAEMNDFLKGRISRFEMETNYTSAWKKQFALRLATGRMVQRCMGNNSTSVVLKLLHGLPFLGRNLIRATHGKPF</sequence>
<name>A0A1I5XDF5_9BACT</name>
<evidence type="ECO:0000313" key="3">
    <source>
        <dbReference type="Proteomes" id="UP000199031"/>
    </source>
</evidence>
<feature type="domain" description="FAD-binding" evidence="1">
    <location>
        <begin position="5"/>
        <end position="313"/>
    </location>
</feature>
<dbReference type="OrthoDB" id="1142316at2"/>
<evidence type="ECO:0000259" key="1">
    <source>
        <dbReference type="Pfam" id="PF01494"/>
    </source>
</evidence>
<proteinExistence type="predicted"/>
<dbReference type="InterPro" id="IPR002938">
    <property type="entry name" value="FAD-bd"/>
</dbReference>
<dbReference type="STRING" id="1465490.SAMN05444277_108110"/>
<gene>
    <name evidence="2" type="ORF">SAMN05444277_108110</name>
</gene>
<dbReference type="Gene3D" id="3.50.50.60">
    <property type="entry name" value="FAD/NAD(P)-binding domain"/>
    <property type="match status" value="1"/>
</dbReference>
<dbReference type="PANTHER" id="PTHR42685">
    <property type="entry name" value="GERANYLGERANYL DIPHOSPHATE REDUCTASE"/>
    <property type="match status" value="1"/>
</dbReference>
<dbReference type="RefSeq" id="WP_090659485.1">
    <property type="nucleotide sequence ID" value="NZ_FOXQ01000008.1"/>
</dbReference>
<organism evidence="2 3">
    <name type="scientific">Parafilimonas terrae</name>
    <dbReference type="NCBI Taxonomy" id="1465490"/>
    <lineage>
        <taxon>Bacteria</taxon>
        <taxon>Pseudomonadati</taxon>
        <taxon>Bacteroidota</taxon>
        <taxon>Chitinophagia</taxon>
        <taxon>Chitinophagales</taxon>
        <taxon>Chitinophagaceae</taxon>
        <taxon>Parafilimonas</taxon>
    </lineage>
</organism>
<dbReference type="Pfam" id="PF01494">
    <property type="entry name" value="FAD_binding_3"/>
    <property type="match status" value="1"/>
</dbReference>
<dbReference type="AlphaFoldDB" id="A0A1I5XDF5"/>